<dbReference type="Pfam" id="PF00214">
    <property type="entry name" value="Calc_CGRP_IAPP"/>
    <property type="match status" value="1"/>
</dbReference>
<feature type="region of interest" description="Disordered" evidence="1">
    <location>
        <begin position="103"/>
        <end position="137"/>
    </location>
</feature>
<feature type="compositionally biased region" description="Low complexity" evidence="1">
    <location>
        <begin position="123"/>
        <end position="137"/>
    </location>
</feature>
<evidence type="ECO:0000313" key="4">
    <source>
        <dbReference type="Proteomes" id="UP000694580"/>
    </source>
</evidence>
<dbReference type="GeneTree" id="ENSGT00730000112205"/>
<dbReference type="AlphaFoldDB" id="A0AAY4D455"/>
<protein>
    <submittedName>
        <fullName evidence="3">Uncharacterized protein</fullName>
    </submittedName>
</protein>
<keyword evidence="4" id="KW-1185">Reference proteome</keyword>
<dbReference type="Ensembl" id="ENSDCDT00010050183.1">
    <property type="protein sequence ID" value="ENSDCDP00010040320.1"/>
    <property type="gene ID" value="ENSDCDG00010025767.1"/>
</dbReference>
<organism evidence="3 4">
    <name type="scientific">Denticeps clupeoides</name>
    <name type="common">denticle herring</name>
    <dbReference type="NCBI Taxonomy" id="299321"/>
    <lineage>
        <taxon>Eukaryota</taxon>
        <taxon>Metazoa</taxon>
        <taxon>Chordata</taxon>
        <taxon>Craniata</taxon>
        <taxon>Vertebrata</taxon>
        <taxon>Euteleostomi</taxon>
        <taxon>Actinopterygii</taxon>
        <taxon>Neopterygii</taxon>
        <taxon>Teleostei</taxon>
        <taxon>Clupei</taxon>
        <taxon>Clupeiformes</taxon>
        <taxon>Denticipitoidei</taxon>
        <taxon>Denticipitidae</taxon>
        <taxon>Denticeps</taxon>
    </lineage>
</organism>
<reference evidence="3 4" key="1">
    <citation type="submission" date="2020-06" db="EMBL/GenBank/DDBJ databases">
        <authorList>
            <consortium name="Wellcome Sanger Institute Data Sharing"/>
        </authorList>
    </citation>
    <scope>NUCLEOTIDE SEQUENCE [LARGE SCALE GENOMIC DNA]</scope>
</reference>
<dbReference type="Proteomes" id="UP000694580">
    <property type="component" value="Chromosome 17"/>
</dbReference>
<dbReference type="GO" id="GO:0005576">
    <property type="term" value="C:extracellular region"/>
    <property type="evidence" value="ECO:0007669"/>
    <property type="project" value="InterPro"/>
</dbReference>
<feature type="chain" id="PRO_5044214347" evidence="2">
    <location>
        <begin position="25"/>
        <end position="137"/>
    </location>
</feature>
<feature type="signal peptide" evidence="2">
    <location>
        <begin position="1"/>
        <end position="24"/>
    </location>
</feature>
<proteinExistence type="predicted"/>
<sequence length="137" mass="15193">MKLVLHSVLLWCVLSTLVARFAAARPDPSLESGKRLSVWLRMLVRPPAGRGDAETFARARESRATDTFPPHHRLKSTARSPGCNLITCIVHELPYRVNQVNGEKVPKGKMGNDGYGRRRRRAPAPVRQGAGAASRWT</sequence>
<evidence type="ECO:0000313" key="3">
    <source>
        <dbReference type="Ensembl" id="ENSDCDP00010040320.1"/>
    </source>
</evidence>
<dbReference type="InterPro" id="IPR021116">
    <property type="entry name" value="Calcitonin/adrenomedullin"/>
</dbReference>
<evidence type="ECO:0000256" key="1">
    <source>
        <dbReference type="SAM" id="MobiDB-lite"/>
    </source>
</evidence>
<accession>A0AAY4D455</accession>
<keyword evidence="2" id="KW-0732">Signal</keyword>
<name>A0AAY4D455_9TELE</name>
<reference evidence="3" key="2">
    <citation type="submission" date="2025-08" db="UniProtKB">
        <authorList>
            <consortium name="Ensembl"/>
        </authorList>
    </citation>
    <scope>IDENTIFICATION</scope>
</reference>
<dbReference type="GO" id="GO:0005179">
    <property type="term" value="F:hormone activity"/>
    <property type="evidence" value="ECO:0007669"/>
    <property type="project" value="InterPro"/>
</dbReference>
<reference evidence="3" key="3">
    <citation type="submission" date="2025-09" db="UniProtKB">
        <authorList>
            <consortium name="Ensembl"/>
        </authorList>
    </citation>
    <scope>IDENTIFICATION</scope>
</reference>
<evidence type="ECO:0000256" key="2">
    <source>
        <dbReference type="SAM" id="SignalP"/>
    </source>
</evidence>